<keyword evidence="4" id="KW-1185">Reference proteome</keyword>
<dbReference type="KEGG" id="cwo:Cwoe_5244"/>
<dbReference type="HOGENOM" id="CLU_2166680_0_0_11"/>
<evidence type="ECO:0000313" key="3">
    <source>
        <dbReference type="EMBL" id="ADB53650.1"/>
    </source>
</evidence>
<keyword evidence="2" id="KW-0472">Membrane</keyword>
<keyword evidence="2" id="KW-0812">Transmembrane</keyword>
<organism evidence="3 4">
    <name type="scientific">Conexibacter woesei (strain DSM 14684 / CCUG 47730 / CIP 108061 / JCM 11494 / NBRC 100937 / ID131577)</name>
    <dbReference type="NCBI Taxonomy" id="469383"/>
    <lineage>
        <taxon>Bacteria</taxon>
        <taxon>Bacillati</taxon>
        <taxon>Actinomycetota</taxon>
        <taxon>Thermoleophilia</taxon>
        <taxon>Solirubrobacterales</taxon>
        <taxon>Conexibacteraceae</taxon>
        <taxon>Conexibacter</taxon>
    </lineage>
</organism>
<evidence type="ECO:0000313" key="4">
    <source>
        <dbReference type="Proteomes" id="UP000008229"/>
    </source>
</evidence>
<feature type="transmembrane region" description="Helical" evidence="2">
    <location>
        <begin position="6"/>
        <end position="27"/>
    </location>
</feature>
<protein>
    <submittedName>
        <fullName evidence="3">Uncharacterized protein</fullName>
    </submittedName>
</protein>
<gene>
    <name evidence="3" type="ordered locus">Cwoe_5244</name>
</gene>
<dbReference type="eggNOG" id="ENOG503232R">
    <property type="taxonomic scope" value="Bacteria"/>
</dbReference>
<evidence type="ECO:0000256" key="2">
    <source>
        <dbReference type="SAM" id="Phobius"/>
    </source>
</evidence>
<proteinExistence type="predicted"/>
<dbReference type="EMBL" id="CP001854">
    <property type="protein sequence ID" value="ADB53650.1"/>
    <property type="molecule type" value="Genomic_DNA"/>
</dbReference>
<dbReference type="AlphaFoldDB" id="D3FEF8"/>
<sequence length="110" mass="11855">MGEDTLLVVIFGTLHLFGIGFAALLLLPLVREEQPKLWIPPQDDDGGGGSDRVAPEPPRDPSSGGLPLPDAMPARVRLRGPGRLADLTPLRDRRPAHTPAPAPQRERETS</sequence>
<keyword evidence="2" id="KW-1133">Transmembrane helix</keyword>
<dbReference type="RefSeq" id="WP_012936701.1">
    <property type="nucleotide sequence ID" value="NC_013739.1"/>
</dbReference>
<dbReference type="Proteomes" id="UP000008229">
    <property type="component" value="Chromosome"/>
</dbReference>
<feature type="region of interest" description="Disordered" evidence="1">
    <location>
        <begin position="37"/>
        <end position="110"/>
    </location>
</feature>
<name>D3FEF8_CONWI</name>
<evidence type="ECO:0000256" key="1">
    <source>
        <dbReference type="SAM" id="MobiDB-lite"/>
    </source>
</evidence>
<reference evidence="3 4" key="1">
    <citation type="journal article" date="2010" name="Stand. Genomic Sci.">
        <title>Complete genome sequence of Conexibacter woesei type strain (ID131577).</title>
        <authorList>
            <person name="Pukall R."/>
            <person name="Lapidus A."/>
            <person name="Glavina Del Rio T."/>
            <person name="Copeland A."/>
            <person name="Tice H."/>
            <person name="Cheng J.-F."/>
            <person name="Lucas S."/>
            <person name="Chen F."/>
            <person name="Nolan M."/>
            <person name="Bruce D."/>
            <person name="Goodwin L."/>
            <person name="Pitluck S."/>
            <person name="Mavromatis K."/>
            <person name="Ivanova N."/>
            <person name="Ovchinnikova G."/>
            <person name="Pati A."/>
            <person name="Chen A."/>
            <person name="Palaniappan K."/>
            <person name="Land M."/>
            <person name="Hauser L."/>
            <person name="Chang Y.-J."/>
            <person name="Jeffries C.D."/>
            <person name="Chain P."/>
            <person name="Meincke L."/>
            <person name="Sims D."/>
            <person name="Brettin T."/>
            <person name="Detter J.C."/>
            <person name="Rohde M."/>
            <person name="Goeker M."/>
            <person name="Bristow J."/>
            <person name="Eisen J.A."/>
            <person name="Markowitz V."/>
            <person name="Kyrpides N.C."/>
            <person name="Klenk H.-P."/>
            <person name="Hugenholtz P."/>
        </authorList>
    </citation>
    <scope>NUCLEOTIDE SEQUENCE [LARGE SCALE GENOMIC DNA]</scope>
    <source>
        <strain evidence="4">DSM 14684 / CIP 108061 / JCM 11494 / NBRC 100937 / ID131577</strain>
    </source>
</reference>
<accession>D3FEF8</accession>
<dbReference type="STRING" id="469383.Cwoe_5244"/>
<reference evidence="4" key="2">
    <citation type="submission" date="2010-01" db="EMBL/GenBank/DDBJ databases">
        <title>The complete genome of Conexibacter woesei DSM 14684.</title>
        <authorList>
            <consortium name="US DOE Joint Genome Institute (JGI-PGF)"/>
            <person name="Lucas S."/>
            <person name="Copeland A."/>
            <person name="Lapidus A."/>
            <person name="Glavina del Rio T."/>
            <person name="Dalin E."/>
            <person name="Tice H."/>
            <person name="Bruce D."/>
            <person name="Goodwin L."/>
            <person name="Pitluck S."/>
            <person name="Kyrpides N."/>
            <person name="Mavromatis K."/>
            <person name="Ivanova N."/>
            <person name="Mikhailova N."/>
            <person name="Chertkov O."/>
            <person name="Brettin T."/>
            <person name="Detter J.C."/>
            <person name="Han C."/>
            <person name="Larimer F."/>
            <person name="Land M."/>
            <person name="Hauser L."/>
            <person name="Markowitz V."/>
            <person name="Cheng J.-F."/>
            <person name="Hugenholtz P."/>
            <person name="Woyke T."/>
            <person name="Wu D."/>
            <person name="Pukall R."/>
            <person name="Steenblock K."/>
            <person name="Schneider S."/>
            <person name="Klenk H.-P."/>
            <person name="Eisen J.A."/>
        </authorList>
    </citation>
    <scope>NUCLEOTIDE SEQUENCE [LARGE SCALE GENOMIC DNA]</scope>
    <source>
        <strain evidence="4">DSM 14684 / CIP 108061 / JCM 11494 / NBRC 100937 / ID131577</strain>
    </source>
</reference>